<dbReference type="EMBL" id="MFQH01000009">
    <property type="protein sequence ID" value="OGH78459.1"/>
    <property type="molecule type" value="Genomic_DNA"/>
</dbReference>
<accession>A0A1F6N3G5</accession>
<evidence type="ECO:0000313" key="3">
    <source>
        <dbReference type="Proteomes" id="UP000177040"/>
    </source>
</evidence>
<proteinExistence type="predicted"/>
<protein>
    <recommendedName>
        <fullName evidence="1">Glycosyl transferase family 1 domain-containing protein</fullName>
    </recommendedName>
</protein>
<dbReference type="CDD" id="cd03801">
    <property type="entry name" value="GT4_PimA-like"/>
    <property type="match status" value="1"/>
</dbReference>
<dbReference type="GO" id="GO:0016757">
    <property type="term" value="F:glycosyltransferase activity"/>
    <property type="evidence" value="ECO:0007669"/>
    <property type="project" value="InterPro"/>
</dbReference>
<name>A0A1F6N3G5_9BACT</name>
<reference evidence="2 3" key="1">
    <citation type="journal article" date="2016" name="Nat. Commun.">
        <title>Thousands of microbial genomes shed light on interconnected biogeochemical processes in an aquifer system.</title>
        <authorList>
            <person name="Anantharaman K."/>
            <person name="Brown C.T."/>
            <person name="Hug L.A."/>
            <person name="Sharon I."/>
            <person name="Castelle C.J."/>
            <person name="Probst A.J."/>
            <person name="Thomas B.C."/>
            <person name="Singh A."/>
            <person name="Wilkins M.J."/>
            <person name="Karaoz U."/>
            <person name="Brodie E.L."/>
            <person name="Williams K.H."/>
            <person name="Hubbard S.S."/>
            <person name="Banfield J.F."/>
        </authorList>
    </citation>
    <scope>NUCLEOTIDE SEQUENCE [LARGE SCALE GENOMIC DNA]</scope>
</reference>
<dbReference type="SUPFAM" id="SSF53756">
    <property type="entry name" value="UDP-Glycosyltransferase/glycogen phosphorylase"/>
    <property type="match status" value="1"/>
</dbReference>
<organism evidence="2 3">
    <name type="scientific">Candidatus Magasanikbacteria bacterium RIFCSPLOWO2_01_FULL_40_15</name>
    <dbReference type="NCBI Taxonomy" id="1798686"/>
    <lineage>
        <taxon>Bacteria</taxon>
        <taxon>Candidatus Magasanikiibacteriota</taxon>
    </lineage>
</organism>
<dbReference type="Proteomes" id="UP000177040">
    <property type="component" value="Unassembled WGS sequence"/>
</dbReference>
<evidence type="ECO:0000259" key="1">
    <source>
        <dbReference type="Pfam" id="PF00534"/>
    </source>
</evidence>
<evidence type="ECO:0000313" key="2">
    <source>
        <dbReference type="EMBL" id="OGH78459.1"/>
    </source>
</evidence>
<dbReference type="Gene3D" id="3.40.50.2000">
    <property type="entry name" value="Glycogen Phosphorylase B"/>
    <property type="match status" value="2"/>
</dbReference>
<dbReference type="Pfam" id="PF00534">
    <property type="entry name" value="Glycos_transf_1"/>
    <property type="match status" value="1"/>
</dbReference>
<gene>
    <name evidence="2" type="ORF">A2983_03000</name>
</gene>
<feature type="domain" description="Glycosyl transferase family 1" evidence="1">
    <location>
        <begin position="215"/>
        <end position="370"/>
    </location>
</feature>
<sequence>MKIFFITSKLNFVSAGGSVEEFDLIIKTLQKWENEVTVITVFSEFNDIPTTLSYSLIQENIVPRSLWGIQKGIFKILQKYESQADVFHLDGHLFLFGAGAYRRWGGKIPVSAFFNRELTSWPELISVFFGRSSYSLFKKMKRGLRYVAERYIGMFLANGIDLTTFISPFFQQAYEDFGLRKKSNSLVIGDPIDWRGIMKNNSISSEFYCARNKIRQPITLFYSSRMAAGKGFDVLLKGFSEIKKKENFRLVLGGNGPEEKKVRAMIQDLQLTPYVDLLGWVSKERLYELHKTVDIFIQADWMPIGTSISLVYAMAFGIPSILPAGGGLAWMAGDCALYFSRYNTKELAQAIEKLGNDPELRSQLSRNCYRRLARPQFDYEYQINLLYQEMGKLKNEL</sequence>
<dbReference type="InterPro" id="IPR001296">
    <property type="entry name" value="Glyco_trans_1"/>
</dbReference>
<comment type="caution">
    <text evidence="2">The sequence shown here is derived from an EMBL/GenBank/DDBJ whole genome shotgun (WGS) entry which is preliminary data.</text>
</comment>
<dbReference type="AlphaFoldDB" id="A0A1F6N3G5"/>
<dbReference type="PANTHER" id="PTHR12526">
    <property type="entry name" value="GLYCOSYLTRANSFERASE"/>
    <property type="match status" value="1"/>
</dbReference>